<evidence type="ECO:0000256" key="6">
    <source>
        <dbReference type="ARBA" id="ARBA00022989"/>
    </source>
</evidence>
<dbReference type="PANTHER" id="PTHR23502">
    <property type="entry name" value="MAJOR FACILITATOR SUPERFAMILY"/>
    <property type="match status" value="1"/>
</dbReference>
<keyword evidence="5 8" id="KW-0812">Transmembrane</keyword>
<keyword evidence="4" id="KW-1003">Cell membrane</keyword>
<dbReference type="Gene3D" id="1.20.1720.10">
    <property type="entry name" value="Multidrug resistance protein D"/>
    <property type="match status" value="1"/>
</dbReference>
<dbReference type="CDD" id="cd17320">
    <property type="entry name" value="MFS_MdfA_MDR_like"/>
    <property type="match status" value="1"/>
</dbReference>
<dbReference type="EMBL" id="CP054836">
    <property type="protein sequence ID" value="QKV20546.1"/>
    <property type="molecule type" value="Genomic_DNA"/>
</dbReference>
<dbReference type="GO" id="GO:1990961">
    <property type="term" value="P:xenobiotic detoxification by transmembrane export across the plasma membrane"/>
    <property type="evidence" value="ECO:0007669"/>
    <property type="project" value="InterPro"/>
</dbReference>
<comment type="similarity">
    <text evidence="2 8">Belongs to the major facilitator superfamily. Bcr/CmlA family.</text>
</comment>
<dbReference type="SUPFAM" id="SSF103473">
    <property type="entry name" value="MFS general substrate transporter"/>
    <property type="match status" value="1"/>
</dbReference>
<evidence type="ECO:0000313" key="10">
    <source>
        <dbReference type="EMBL" id="QKV20546.1"/>
    </source>
</evidence>
<feature type="transmembrane region" description="Helical" evidence="8">
    <location>
        <begin position="130"/>
        <end position="155"/>
    </location>
</feature>
<gene>
    <name evidence="10" type="ORF">HTY61_05940</name>
</gene>
<feature type="transmembrane region" description="Helical" evidence="8">
    <location>
        <begin position="275"/>
        <end position="296"/>
    </location>
</feature>
<keyword evidence="3 8" id="KW-0813">Transport</keyword>
<dbReference type="InterPro" id="IPR020846">
    <property type="entry name" value="MFS_dom"/>
</dbReference>
<name>A0A6N1VHU4_9HYPH</name>
<dbReference type="GO" id="GO:0042910">
    <property type="term" value="F:xenobiotic transmembrane transporter activity"/>
    <property type="evidence" value="ECO:0007669"/>
    <property type="project" value="InterPro"/>
</dbReference>
<dbReference type="InterPro" id="IPR036259">
    <property type="entry name" value="MFS_trans_sf"/>
</dbReference>
<organism evidence="10 11">
    <name type="scientific">Oricola thermophila</name>
    <dbReference type="NCBI Taxonomy" id="2742145"/>
    <lineage>
        <taxon>Bacteria</taxon>
        <taxon>Pseudomonadati</taxon>
        <taxon>Pseudomonadota</taxon>
        <taxon>Alphaproteobacteria</taxon>
        <taxon>Hyphomicrobiales</taxon>
        <taxon>Ahrensiaceae</taxon>
        <taxon>Oricola</taxon>
    </lineage>
</organism>
<feature type="transmembrane region" description="Helical" evidence="8">
    <location>
        <begin position="97"/>
        <end position="118"/>
    </location>
</feature>
<protein>
    <recommendedName>
        <fullName evidence="8">Bcr/CflA family efflux transporter</fullName>
    </recommendedName>
</protein>
<sequence>MPRPEFIAIVAGLMALNALAIDILLPAFPNISAAYGIDGNEVQYLLLSYILGFGAAQLFFGPISDRFGRRRPMFIGLAIYIACAMAGSFAPTFEMVLVFRFLQGIGAASTRVIAFALVRDTHSGRTMASTMSLVMMVFMVVPIIAPFFGQGIVLIGPWQHIFWFMALLAAVMTVWSGLRLPETLDPANRRSLGLEPVFSGFRFVLSNRISLFYTLATAFFFGSLFAFLNLAQPILGEVYGLHAHFPLAMAIGASVMALASLLNSRIVGRIGMRRLSHGALLAHLFISIAASIWFSTHESPPLWLFMSVLILIMPLFGLIGANFNAIAMEPLGKVAGTASSVLGFTQTVGGGLCGAAIGQSFNGTPLPLIAGGALTSFITLVLVLIAEKGRLFDNPGAR</sequence>
<proteinExistence type="inferred from homology"/>
<evidence type="ECO:0000256" key="7">
    <source>
        <dbReference type="ARBA" id="ARBA00023136"/>
    </source>
</evidence>
<dbReference type="Proteomes" id="UP000509367">
    <property type="component" value="Chromosome"/>
</dbReference>
<feature type="transmembrane region" description="Helical" evidence="8">
    <location>
        <begin position="44"/>
        <end position="61"/>
    </location>
</feature>
<dbReference type="GO" id="GO:0005886">
    <property type="term" value="C:plasma membrane"/>
    <property type="evidence" value="ECO:0007669"/>
    <property type="project" value="UniProtKB-SubCell"/>
</dbReference>
<evidence type="ECO:0000256" key="8">
    <source>
        <dbReference type="RuleBase" id="RU365088"/>
    </source>
</evidence>
<feature type="transmembrane region" description="Helical" evidence="8">
    <location>
        <begin position="211"/>
        <end position="231"/>
    </location>
</feature>
<feature type="transmembrane region" description="Helical" evidence="8">
    <location>
        <begin position="302"/>
        <end position="323"/>
    </location>
</feature>
<keyword evidence="6 8" id="KW-1133">Transmembrane helix</keyword>
<feature type="transmembrane region" description="Helical" evidence="8">
    <location>
        <begin position="364"/>
        <end position="385"/>
    </location>
</feature>
<dbReference type="PANTHER" id="PTHR23502:SF132">
    <property type="entry name" value="POLYAMINE TRANSPORTER 2-RELATED"/>
    <property type="match status" value="1"/>
</dbReference>
<feature type="transmembrane region" description="Helical" evidence="8">
    <location>
        <begin position="161"/>
        <end position="180"/>
    </location>
</feature>
<evidence type="ECO:0000256" key="4">
    <source>
        <dbReference type="ARBA" id="ARBA00022475"/>
    </source>
</evidence>
<reference evidence="10 11" key="1">
    <citation type="submission" date="2020-06" db="EMBL/GenBank/DDBJ databases">
        <title>Oricola thermophila sp. nov. isolated from a tidal sediments.</title>
        <authorList>
            <person name="Kwon K.K."/>
            <person name="Yang S.-H."/>
            <person name="Park M.-J."/>
        </authorList>
    </citation>
    <scope>NUCLEOTIDE SEQUENCE [LARGE SCALE GENOMIC DNA]</scope>
    <source>
        <strain evidence="10 11">MEBiC13590</strain>
    </source>
</reference>
<comment type="subcellular location">
    <subcellularLocation>
        <location evidence="8">Cell inner membrane</location>
        <topology evidence="8">Multi-pass membrane protein</topology>
    </subcellularLocation>
    <subcellularLocation>
        <location evidence="1">Cell membrane</location>
        <topology evidence="1">Multi-pass membrane protein</topology>
    </subcellularLocation>
</comment>
<evidence type="ECO:0000256" key="1">
    <source>
        <dbReference type="ARBA" id="ARBA00004651"/>
    </source>
</evidence>
<feature type="transmembrane region" description="Helical" evidence="8">
    <location>
        <begin position="243"/>
        <end position="263"/>
    </location>
</feature>
<evidence type="ECO:0000256" key="3">
    <source>
        <dbReference type="ARBA" id="ARBA00022448"/>
    </source>
</evidence>
<comment type="caution">
    <text evidence="8">Lacks conserved residue(s) required for the propagation of feature annotation.</text>
</comment>
<accession>A0A6N1VHU4</accession>
<evidence type="ECO:0000256" key="5">
    <source>
        <dbReference type="ARBA" id="ARBA00022692"/>
    </source>
</evidence>
<keyword evidence="8" id="KW-0997">Cell inner membrane</keyword>
<dbReference type="PROSITE" id="PS50850">
    <property type="entry name" value="MFS"/>
    <property type="match status" value="1"/>
</dbReference>
<keyword evidence="7 8" id="KW-0472">Membrane</keyword>
<dbReference type="KEGG" id="orm:HTY61_05940"/>
<dbReference type="Pfam" id="PF07690">
    <property type="entry name" value="MFS_1"/>
    <property type="match status" value="1"/>
</dbReference>
<feature type="transmembrane region" description="Helical" evidence="8">
    <location>
        <begin position="335"/>
        <end position="358"/>
    </location>
</feature>
<evidence type="ECO:0000313" key="11">
    <source>
        <dbReference type="Proteomes" id="UP000509367"/>
    </source>
</evidence>
<dbReference type="AlphaFoldDB" id="A0A6N1VHU4"/>
<dbReference type="NCBIfam" id="TIGR00710">
    <property type="entry name" value="efflux_Bcr_CflA"/>
    <property type="match status" value="1"/>
</dbReference>
<dbReference type="InterPro" id="IPR004812">
    <property type="entry name" value="Efflux_drug-R_Bcr/CmlA"/>
</dbReference>
<keyword evidence="11" id="KW-1185">Reference proteome</keyword>
<evidence type="ECO:0000256" key="2">
    <source>
        <dbReference type="ARBA" id="ARBA00006236"/>
    </source>
</evidence>
<feature type="transmembrane region" description="Helical" evidence="8">
    <location>
        <begin position="73"/>
        <end position="91"/>
    </location>
</feature>
<evidence type="ECO:0000259" key="9">
    <source>
        <dbReference type="PROSITE" id="PS50850"/>
    </source>
</evidence>
<feature type="domain" description="Major facilitator superfamily (MFS) profile" evidence="9">
    <location>
        <begin position="6"/>
        <end position="390"/>
    </location>
</feature>
<dbReference type="InterPro" id="IPR011701">
    <property type="entry name" value="MFS"/>
</dbReference>